<evidence type="ECO:0000256" key="1">
    <source>
        <dbReference type="SAM" id="MobiDB-lite"/>
    </source>
</evidence>
<feature type="region of interest" description="Disordered" evidence="1">
    <location>
        <begin position="170"/>
        <end position="216"/>
    </location>
</feature>
<gene>
    <name evidence="2" type="ORF">TNCT_62971</name>
</gene>
<keyword evidence="3" id="KW-1185">Reference proteome</keyword>
<evidence type="ECO:0000313" key="3">
    <source>
        <dbReference type="Proteomes" id="UP000887116"/>
    </source>
</evidence>
<protein>
    <submittedName>
        <fullName evidence="2">Uncharacterized protein</fullName>
    </submittedName>
</protein>
<feature type="compositionally biased region" description="Low complexity" evidence="1">
    <location>
        <begin position="176"/>
        <end position="191"/>
    </location>
</feature>
<feature type="compositionally biased region" description="Basic and acidic residues" evidence="1">
    <location>
        <begin position="1"/>
        <end position="12"/>
    </location>
</feature>
<feature type="compositionally biased region" description="Basic and acidic residues" evidence="1">
    <location>
        <begin position="126"/>
        <end position="135"/>
    </location>
</feature>
<accession>A0A8X6HWY0</accession>
<proteinExistence type="predicted"/>
<dbReference type="EMBL" id="BMAO01019591">
    <property type="protein sequence ID" value="GFR31532.1"/>
    <property type="molecule type" value="Genomic_DNA"/>
</dbReference>
<feature type="region of interest" description="Disordered" evidence="1">
    <location>
        <begin position="1"/>
        <end position="26"/>
    </location>
</feature>
<feature type="region of interest" description="Disordered" evidence="1">
    <location>
        <begin position="126"/>
        <end position="157"/>
    </location>
</feature>
<sequence>MELNMEHDKDMDSETSSRPTTPQAPARCLRSQDLSNTLQRLTIFVQGAEYTLNSLQRLGNYNEDDHLVRQTLDSLNEYTSLQAQAEGEFASLPPCDTIGCPYHVTPINSPSKYSTTTEMELEPDRVNLNKRKDNDDGFISPPSRKKQTKFNSPPNKLNFEIELSNKFEKLGKETDGTLTTDDTPNNDKTTPMPKYLPPPCNDESYHHLQGSNEGTY</sequence>
<name>A0A8X6HWY0_TRICU</name>
<comment type="caution">
    <text evidence="2">The sequence shown here is derived from an EMBL/GenBank/DDBJ whole genome shotgun (WGS) entry which is preliminary data.</text>
</comment>
<dbReference type="Proteomes" id="UP000887116">
    <property type="component" value="Unassembled WGS sequence"/>
</dbReference>
<feature type="compositionally biased region" description="Polar residues" evidence="1">
    <location>
        <begin position="14"/>
        <end position="23"/>
    </location>
</feature>
<reference evidence="2" key="1">
    <citation type="submission" date="2020-07" db="EMBL/GenBank/DDBJ databases">
        <title>Multicomponent nature underlies the extraordinary mechanical properties of spider dragline silk.</title>
        <authorList>
            <person name="Kono N."/>
            <person name="Nakamura H."/>
            <person name="Mori M."/>
            <person name="Yoshida Y."/>
            <person name="Ohtoshi R."/>
            <person name="Malay A.D."/>
            <person name="Moran D.A.P."/>
            <person name="Tomita M."/>
            <person name="Numata K."/>
            <person name="Arakawa K."/>
        </authorList>
    </citation>
    <scope>NUCLEOTIDE SEQUENCE</scope>
</reference>
<organism evidence="2 3">
    <name type="scientific">Trichonephila clavata</name>
    <name type="common">Joro spider</name>
    <name type="synonym">Nephila clavata</name>
    <dbReference type="NCBI Taxonomy" id="2740835"/>
    <lineage>
        <taxon>Eukaryota</taxon>
        <taxon>Metazoa</taxon>
        <taxon>Ecdysozoa</taxon>
        <taxon>Arthropoda</taxon>
        <taxon>Chelicerata</taxon>
        <taxon>Arachnida</taxon>
        <taxon>Araneae</taxon>
        <taxon>Araneomorphae</taxon>
        <taxon>Entelegynae</taxon>
        <taxon>Araneoidea</taxon>
        <taxon>Nephilidae</taxon>
        <taxon>Trichonephila</taxon>
    </lineage>
</organism>
<dbReference type="AlphaFoldDB" id="A0A8X6HWY0"/>
<evidence type="ECO:0000313" key="2">
    <source>
        <dbReference type="EMBL" id="GFR31532.1"/>
    </source>
</evidence>